<organism evidence="7 8">
    <name type="scientific">Bodo saltans</name>
    <name type="common">Flagellated protozoan</name>
    <dbReference type="NCBI Taxonomy" id="75058"/>
    <lineage>
        <taxon>Eukaryota</taxon>
        <taxon>Discoba</taxon>
        <taxon>Euglenozoa</taxon>
        <taxon>Kinetoplastea</taxon>
        <taxon>Metakinetoplastina</taxon>
        <taxon>Eubodonida</taxon>
        <taxon>Bodonidae</taxon>
        <taxon>Bodo</taxon>
    </lineage>
</organism>
<reference evidence="8" key="1">
    <citation type="submission" date="2015-09" db="EMBL/GenBank/DDBJ databases">
        <authorList>
            <consortium name="Pathogen Informatics"/>
        </authorList>
    </citation>
    <scope>NUCLEOTIDE SEQUENCE [LARGE SCALE GENOMIC DNA]</scope>
    <source>
        <strain evidence="8">Lake Konstanz</strain>
    </source>
</reference>
<dbReference type="GO" id="GO:0051537">
    <property type="term" value="F:2 iron, 2 sulfur cluster binding"/>
    <property type="evidence" value="ECO:0007669"/>
    <property type="project" value="UniProtKB-KW"/>
</dbReference>
<evidence type="ECO:0000313" key="7">
    <source>
        <dbReference type="EMBL" id="CUG84633.1"/>
    </source>
</evidence>
<name>A0A0S4J2P4_BODSA</name>
<keyword evidence="4" id="KW-0411">Iron-sulfur</keyword>
<evidence type="ECO:0000256" key="5">
    <source>
        <dbReference type="ARBA" id="ARBA00023284"/>
    </source>
</evidence>
<dbReference type="VEuPathDB" id="TriTrypDB:BSAL_06195"/>
<evidence type="ECO:0000256" key="3">
    <source>
        <dbReference type="ARBA" id="ARBA00023004"/>
    </source>
</evidence>
<keyword evidence="2" id="KW-0479">Metal-binding</keyword>
<keyword evidence="1" id="KW-0001">2Fe-2S</keyword>
<evidence type="ECO:0000256" key="1">
    <source>
        <dbReference type="ARBA" id="ARBA00022714"/>
    </source>
</evidence>
<dbReference type="FunFam" id="3.40.30.10:FF:000357">
    <property type="entry name" value="Thioredoxin-like protein"/>
    <property type="match status" value="1"/>
</dbReference>
<proteinExistence type="predicted"/>
<dbReference type="SUPFAM" id="SSF52833">
    <property type="entry name" value="Thioredoxin-like"/>
    <property type="match status" value="1"/>
</dbReference>
<evidence type="ECO:0000256" key="2">
    <source>
        <dbReference type="ARBA" id="ARBA00022723"/>
    </source>
</evidence>
<evidence type="ECO:0000256" key="4">
    <source>
        <dbReference type="ARBA" id="ARBA00023014"/>
    </source>
</evidence>
<dbReference type="InterPro" id="IPR004480">
    <property type="entry name" value="Monothiol_GRX-rel"/>
</dbReference>
<feature type="domain" description="Glutaredoxin" evidence="6">
    <location>
        <begin position="87"/>
        <end position="146"/>
    </location>
</feature>
<dbReference type="EMBL" id="CYKH01001125">
    <property type="protein sequence ID" value="CUG84633.1"/>
    <property type="molecule type" value="Genomic_DNA"/>
</dbReference>
<gene>
    <name evidence="7" type="ORF">BSAL_06195</name>
</gene>
<keyword evidence="5" id="KW-0676">Redox-active center</keyword>
<dbReference type="PROSITE" id="PS51354">
    <property type="entry name" value="GLUTAREDOXIN_2"/>
    <property type="match status" value="1"/>
</dbReference>
<dbReference type="CDD" id="cd03028">
    <property type="entry name" value="GRX_PICOT_like"/>
    <property type="match status" value="1"/>
</dbReference>
<dbReference type="OrthoDB" id="415696at2759"/>
<dbReference type="Pfam" id="PF00462">
    <property type="entry name" value="Glutaredoxin"/>
    <property type="match status" value="1"/>
</dbReference>
<dbReference type="Gene3D" id="3.40.30.10">
    <property type="entry name" value="Glutaredoxin"/>
    <property type="match status" value="1"/>
</dbReference>
<dbReference type="OMA" id="QYSSWPT"/>
<dbReference type="InterPro" id="IPR002109">
    <property type="entry name" value="Glutaredoxin"/>
</dbReference>
<dbReference type="InterPro" id="IPR036249">
    <property type="entry name" value="Thioredoxin-like_sf"/>
</dbReference>
<sequence>MSNALLQRQLSLFRVFFLRSNALSRTFVFKQICMRRATSFHTSRALASIPLALGRSASTTSSETISPELAAVIDSIIKKDRMVVFLTGTPTAPRCRFTAATVDILKQLGVKYSFFDILEDDEICEGLKVHSGWPTLPQIFIDGELIGGYDVCKTMLLSGDLTKLLKEKDMI</sequence>
<dbReference type="PANTHER" id="PTHR10293:SF16">
    <property type="entry name" value="GLUTAREDOXIN-RELATED PROTEIN 5, MITOCHONDRIAL"/>
    <property type="match status" value="1"/>
</dbReference>
<dbReference type="PANTHER" id="PTHR10293">
    <property type="entry name" value="GLUTAREDOXIN FAMILY MEMBER"/>
    <property type="match status" value="1"/>
</dbReference>
<dbReference type="Proteomes" id="UP000051952">
    <property type="component" value="Unassembled WGS sequence"/>
</dbReference>
<dbReference type="InterPro" id="IPR033658">
    <property type="entry name" value="GRX_PICOT-like"/>
</dbReference>
<accession>A0A0S4J2P4</accession>
<evidence type="ECO:0000313" key="8">
    <source>
        <dbReference type="Proteomes" id="UP000051952"/>
    </source>
</evidence>
<dbReference type="GO" id="GO:0046872">
    <property type="term" value="F:metal ion binding"/>
    <property type="evidence" value="ECO:0007669"/>
    <property type="project" value="UniProtKB-KW"/>
</dbReference>
<evidence type="ECO:0000259" key="6">
    <source>
        <dbReference type="Pfam" id="PF00462"/>
    </source>
</evidence>
<keyword evidence="3" id="KW-0408">Iron</keyword>
<dbReference type="AlphaFoldDB" id="A0A0S4J2P4"/>
<dbReference type="GO" id="GO:0005759">
    <property type="term" value="C:mitochondrial matrix"/>
    <property type="evidence" value="ECO:0007669"/>
    <property type="project" value="TreeGrafter"/>
</dbReference>
<keyword evidence="8" id="KW-1185">Reference proteome</keyword>
<protein>
    <submittedName>
        <fullName evidence="7">Monothiol glutaredoxin, putative</fullName>
    </submittedName>
</protein>